<evidence type="ECO:0000256" key="1">
    <source>
        <dbReference type="SAM" id="Phobius"/>
    </source>
</evidence>
<proteinExistence type="predicted"/>
<name>A0A8T7M7L3_9CHLR</name>
<keyword evidence="1" id="KW-1133">Transmembrane helix</keyword>
<protein>
    <submittedName>
        <fullName evidence="3 4">Glycosyltransferase</fullName>
    </submittedName>
</protein>
<dbReference type="InterPro" id="IPR029044">
    <property type="entry name" value="Nucleotide-diphossugar_trans"/>
</dbReference>
<sequence length="386" mass="44100">MLLYQIIVTAPIVYMLLVLVVNFFTLRALGSYGYNRRFSAADAALISVLVPARNEAGNIARCIRSLLNQDYPNLEIIVLDDGSDDATVAILESIAREDFSHRLRLVSGQELPEGWLGKNWACYQLYHYAEGDYLLFTDADTVHGVRSVSSAISALEKNEADFLSIFPRQETDSLAERLAIPLMMMYLIGLLPTWMVSRSPRPSISAANGQYMFFTRNVYEQIGGHAAVKNIVLEDVIMARRIKQAGYKVILPDGTDSVSCRMYRNIFEVWQGFSKNLFAFFNYKVRWLGLFLLLNILAYIGPYFWLLAGWVTGQPASVEWLWLPIAQILMTWIIRFGVSLRFGFRVLDIILHPLSIIYMVIIGINSVRWRKRGVQWKGRVYSPEMH</sequence>
<dbReference type="SUPFAM" id="SSF53448">
    <property type="entry name" value="Nucleotide-diphospho-sugar transferases"/>
    <property type="match status" value="1"/>
</dbReference>
<evidence type="ECO:0000313" key="3">
    <source>
        <dbReference type="EMBL" id="NWJ48003.1"/>
    </source>
</evidence>
<evidence type="ECO:0000313" key="5">
    <source>
        <dbReference type="Proteomes" id="UP000521676"/>
    </source>
</evidence>
<keyword evidence="6" id="KW-1185">Reference proteome</keyword>
<dbReference type="InterPro" id="IPR001173">
    <property type="entry name" value="Glyco_trans_2-like"/>
</dbReference>
<feature type="transmembrane region" description="Helical" evidence="1">
    <location>
        <begin position="6"/>
        <end position="29"/>
    </location>
</feature>
<dbReference type="PANTHER" id="PTHR43646:SF3">
    <property type="entry name" value="SLR1566 PROTEIN"/>
    <property type="match status" value="1"/>
</dbReference>
<reference evidence="3 5" key="1">
    <citation type="submission" date="2020-06" db="EMBL/GenBank/DDBJ databases">
        <title>Anoxygenic phototrophic Chloroflexota member uses a Type I reaction center.</title>
        <authorList>
            <person name="Tsuji J.M."/>
            <person name="Shaw N.A."/>
            <person name="Nagashima S."/>
            <person name="Venkiteswaran J."/>
            <person name="Schiff S.L."/>
            <person name="Hanada S."/>
            <person name="Tank M."/>
            <person name="Neufeld J.D."/>
        </authorList>
    </citation>
    <scope>NUCLEOTIDE SEQUENCE [LARGE SCALE GENOMIC DNA]</scope>
    <source>
        <strain evidence="3">L227-S17</strain>
    </source>
</reference>
<feature type="domain" description="Glycosyltransferase 2-like" evidence="2">
    <location>
        <begin position="47"/>
        <end position="165"/>
    </location>
</feature>
<dbReference type="Proteomes" id="UP000521676">
    <property type="component" value="Unassembled WGS sequence"/>
</dbReference>
<feature type="transmembrane region" description="Helical" evidence="1">
    <location>
        <begin position="178"/>
        <end position="196"/>
    </location>
</feature>
<dbReference type="EMBL" id="JACATZ010000003">
    <property type="protein sequence ID" value="NWJ48003.1"/>
    <property type="molecule type" value="Genomic_DNA"/>
</dbReference>
<feature type="transmembrane region" description="Helical" evidence="1">
    <location>
        <begin position="320"/>
        <end position="338"/>
    </location>
</feature>
<evidence type="ECO:0000259" key="2">
    <source>
        <dbReference type="Pfam" id="PF00535"/>
    </source>
</evidence>
<keyword evidence="1" id="KW-0812">Transmembrane</keyword>
<dbReference type="RefSeq" id="WP_341471782.1">
    <property type="nucleotide sequence ID" value="NZ_CP128400.1"/>
</dbReference>
<dbReference type="EMBL" id="CP128400">
    <property type="protein sequence ID" value="WJW69908.1"/>
    <property type="molecule type" value="Genomic_DNA"/>
</dbReference>
<evidence type="ECO:0000313" key="4">
    <source>
        <dbReference type="EMBL" id="WJW69908.1"/>
    </source>
</evidence>
<feature type="transmembrane region" description="Helical" evidence="1">
    <location>
        <begin position="350"/>
        <end position="369"/>
    </location>
</feature>
<dbReference type="Pfam" id="PF00535">
    <property type="entry name" value="Glycos_transf_2"/>
    <property type="match status" value="1"/>
</dbReference>
<reference evidence="4" key="2">
    <citation type="journal article" date="2024" name="Nature">
        <title>Anoxygenic phototroph of the Chloroflexota uses a type I reaction centre.</title>
        <authorList>
            <person name="Tsuji J.M."/>
            <person name="Shaw N.A."/>
            <person name="Nagashima S."/>
            <person name="Venkiteswaran J.J."/>
            <person name="Schiff S.L."/>
            <person name="Watanabe T."/>
            <person name="Fukui M."/>
            <person name="Hanada S."/>
            <person name="Tank M."/>
            <person name="Neufeld J.D."/>
        </authorList>
    </citation>
    <scope>NUCLEOTIDE SEQUENCE</scope>
    <source>
        <strain evidence="4">L227-S17</strain>
    </source>
</reference>
<dbReference type="CDD" id="cd00761">
    <property type="entry name" value="Glyco_tranf_GTA_type"/>
    <property type="match status" value="1"/>
</dbReference>
<accession>A0A8T7M7L3</accession>
<dbReference type="AlphaFoldDB" id="A0A8T7M7L3"/>
<keyword evidence="1" id="KW-0472">Membrane</keyword>
<gene>
    <name evidence="3" type="ORF">HXX08_19280</name>
    <name evidence="4" type="ORF">OZ401_003538</name>
</gene>
<evidence type="ECO:0000313" key="6">
    <source>
        <dbReference type="Proteomes" id="UP001431572"/>
    </source>
</evidence>
<dbReference type="Proteomes" id="UP001431572">
    <property type="component" value="Chromosome 2"/>
</dbReference>
<dbReference type="PANTHER" id="PTHR43646">
    <property type="entry name" value="GLYCOSYLTRANSFERASE"/>
    <property type="match status" value="1"/>
</dbReference>
<feature type="transmembrane region" description="Helical" evidence="1">
    <location>
        <begin position="287"/>
        <end position="308"/>
    </location>
</feature>
<organism evidence="3 5">
    <name type="scientific">Candidatus Chlorohelix allophototropha</name>
    <dbReference type="NCBI Taxonomy" id="3003348"/>
    <lineage>
        <taxon>Bacteria</taxon>
        <taxon>Bacillati</taxon>
        <taxon>Chloroflexota</taxon>
        <taxon>Chloroflexia</taxon>
        <taxon>Candidatus Chloroheliales</taxon>
        <taxon>Candidatus Chloroheliaceae</taxon>
        <taxon>Candidatus Chlorohelix</taxon>
    </lineage>
</organism>
<dbReference type="Gene3D" id="3.90.550.10">
    <property type="entry name" value="Spore Coat Polysaccharide Biosynthesis Protein SpsA, Chain A"/>
    <property type="match status" value="1"/>
</dbReference>